<organism evidence="7 8">
    <name type="scientific">Citrullus colocynthis</name>
    <name type="common">colocynth</name>
    <dbReference type="NCBI Taxonomy" id="252529"/>
    <lineage>
        <taxon>Eukaryota</taxon>
        <taxon>Viridiplantae</taxon>
        <taxon>Streptophyta</taxon>
        <taxon>Embryophyta</taxon>
        <taxon>Tracheophyta</taxon>
        <taxon>Spermatophyta</taxon>
        <taxon>Magnoliopsida</taxon>
        <taxon>eudicotyledons</taxon>
        <taxon>Gunneridae</taxon>
        <taxon>Pentapetalae</taxon>
        <taxon>rosids</taxon>
        <taxon>fabids</taxon>
        <taxon>Cucurbitales</taxon>
        <taxon>Cucurbitaceae</taxon>
        <taxon>Benincaseae</taxon>
        <taxon>Citrullus</taxon>
    </lineage>
</organism>
<feature type="domain" description="BHLH" evidence="6">
    <location>
        <begin position="348"/>
        <end position="398"/>
    </location>
</feature>
<dbReference type="EMBL" id="OZ021744">
    <property type="protein sequence ID" value="CAK9311432.1"/>
    <property type="molecule type" value="Genomic_DNA"/>
</dbReference>
<dbReference type="Pfam" id="PF00010">
    <property type="entry name" value="HLH"/>
    <property type="match status" value="1"/>
</dbReference>
<name>A0ABP0XTF0_9ROSI</name>
<keyword evidence="3" id="KW-0804">Transcription</keyword>
<feature type="region of interest" description="Disordered" evidence="5">
    <location>
        <begin position="200"/>
        <end position="275"/>
    </location>
</feature>
<dbReference type="Proteomes" id="UP001642487">
    <property type="component" value="Chromosome 10"/>
</dbReference>
<keyword evidence="4" id="KW-0539">Nucleus</keyword>
<dbReference type="InterPro" id="IPR024097">
    <property type="entry name" value="bHLH_ZIP_TF"/>
</dbReference>
<feature type="compositionally biased region" description="Polar residues" evidence="5">
    <location>
        <begin position="514"/>
        <end position="534"/>
    </location>
</feature>
<proteinExistence type="predicted"/>
<dbReference type="InterPro" id="IPR011598">
    <property type="entry name" value="bHLH_dom"/>
</dbReference>
<comment type="subcellular location">
    <subcellularLocation>
        <location evidence="1">Nucleus</location>
    </subcellularLocation>
</comment>
<dbReference type="CDD" id="cd18919">
    <property type="entry name" value="bHLH_AtBPE_like"/>
    <property type="match status" value="1"/>
</dbReference>
<feature type="compositionally biased region" description="Polar residues" evidence="5">
    <location>
        <begin position="301"/>
        <end position="319"/>
    </location>
</feature>
<dbReference type="PROSITE" id="PS50888">
    <property type="entry name" value="BHLH"/>
    <property type="match status" value="1"/>
</dbReference>
<keyword evidence="8" id="KW-1185">Reference proteome</keyword>
<dbReference type="SUPFAM" id="SSF47459">
    <property type="entry name" value="HLH, helix-loop-helix DNA-binding domain"/>
    <property type="match status" value="1"/>
</dbReference>
<reference evidence="7 8" key="1">
    <citation type="submission" date="2024-03" db="EMBL/GenBank/DDBJ databases">
        <authorList>
            <person name="Gkanogiannis A."/>
            <person name="Becerra Lopez-Lavalle L."/>
        </authorList>
    </citation>
    <scope>NUCLEOTIDE SEQUENCE [LARGE SCALE GENOMIC DNA]</scope>
</reference>
<evidence type="ECO:0000256" key="4">
    <source>
        <dbReference type="ARBA" id="ARBA00023242"/>
    </source>
</evidence>
<feature type="compositionally biased region" description="Basic and acidic residues" evidence="5">
    <location>
        <begin position="211"/>
        <end position="233"/>
    </location>
</feature>
<evidence type="ECO:0000256" key="3">
    <source>
        <dbReference type="ARBA" id="ARBA00023163"/>
    </source>
</evidence>
<dbReference type="PANTHER" id="PTHR12565">
    <property type="entry name" value="STEROL REGULATORY ELEMENT-BINDING PROTEIN"/>
    <property type="match status" value="1"/>
</dbReference>
<accession>A0ABP0XTF0</accession>
<protein>
    <recommendedName>
        <fullName evidence="6">BHLH domain-containing protein</fullName>
    </recommendedName>
</protein>
<evidence type="ECO:0000256" key="2">
    <source>
        <dbReference type="ARBA" id="ARBA00023015"/>
    </source>
</evidence>
<evidence type="ECO:0000256" key="5">
    <source>
        <dbReference type="SAM" id="MobiDB-lite"/>
    </source>
</evidence>
<evidence type="ECO:0000256" key="1">
    <source>
        <dbReference type="ARBA" id="ARBA00004123"/>
    </source>
</evidence>
<dbReference type="InterPro" id="IPR036638">
    <property type="entry name" value="HLH_DNA-bd_sf"/>
</dbReference>
<feature type="region of interest" description="Disordered" evidence="5">
    <location>
        <begin position="513"/>
        <end position="534"/>
    </location>
</feature>
<dbReference type="PANTHER" id="PTHR12565:SF444">
    <property type="entry name" value="TRANSCRIPTION FACTOR BHLH62-RELATED"/>
    <property type="match status" value="1"/>
</dbReference>
<dbReference type="SMART" id="SM00353">
    <property type="entry name" value="HLH"/>
    <property type="match status" value="1"/>
</dbReference>
<dbReference type="Gene3D" id="4.10.280.10">
    <property type="entry name" value="Helix-loop-helix DNA-binding domain"/>
    <property type="match status" value="1"/>
</dbReference>
<gene>
    <name evidence="7" type="ORF">CITCOLO1_LOCUS3092</name>
</gene>
<evidence type="ECO:0000313" key="7">
    <source>
        <dbReference type="EMBL" id="CAK9311432.1"/>
    </source>
</evidence>
<sequence length="534" mass="57562">MNGKDEFEVENRTSDPMSISSGWQFAAAANLTNESVGFVSTGNPSVVSNGDLGVSSCPSTSMSNLFTSTLLNHHTESQNSGFCTTFNEQNSIVASNTTVVDGEGLNSLRSNGDTRTLGMDWNQQNPWMKGIFSGNVPGIFPANLSQLPADSAFIERAARFSCFNSGVFGAPPTGPFGISDSIGIHSGSGFGRQEVISRNGASKDVSLPMELEAKEKSPSKNEKDSEMSKDRTKQGCVGESGNDSDEAGFSGGQEELGTLGGAITEPSTEGLCFKKRKRGEQNVGLGQVKETPQQINETAKNGAFSQQKGDQNPSSTTNKPAGKQGKQDSQPSDAPKEEYIHVRARRGQATNSHSLAERVRREKISERMRLLQDLVPGCSKVTGKAVMLDEIINYVQSLQRQVEFLSMKLATVNPRLDFNIEELLAKEIIQSKAGPSLFGFPPDLPVPYLPQHPSHHGLIPPCLPNMGSSPDLLRRTINSQLTSLVGGFKEPVQLPNRWENELHNVVPMNFDVTAPSSGQDVDGSTPQCNTRAEL</sequence>
<feature type="region of interest" description="Disordered" evidence="5">
    <location>
        <begin position="301"/>
        <end position="335"/>
    </location>
</feature>
<evidence type="ECO:0000313" key="8">
    <source>
        <dbReference type="Proteomes" id="UP001642487"/>
    </source>
</evidence>
<evidence type="ECO:0000259" key="6">
    <source>
        <dbReference type="PROSITE" id="PS50888"/>
    </source>
</evidence>
<keyword evidence="2" id="KW-0805">Transcription regulation</keyword>